<dbReference type="EMBL" id="JAPDVK010000002">
    <property type="protein sequence ID" value="MCW4127995.1"/>
    <property type="molecule type" value="Genomic_DNA"/>
</dbReference>
<dbReference type="PANTHER" id="PTHR11927">
    <property type="entry name" value="GALACTOSIDE 2-L-FUCOSYLTRANSFERASE"/>
    <property type="match status" value="1"/>
</dbReference>
<dbReference type="AlphaFoldDB" id="A0AAP3BBT0"/>
<dbReference type="PANTHER" id="PTHR11927:SF9">
    <property type="entry name" value="L-FUCOSYLTRANSFERASE"/>
    <property type="match status" value="1"/>
</dbReference>
<gene>
    <name evidence="3" type="ORF">ONT16_06965</name>
</gene>
<reference evidence="3" key="1">
    <citation type="submission" date="2022-11" db="EMBL/GenBank/DDBJ databases">
        <title>Genomic repertoires linked with pathogenic potency of arthritogenic Prevotella copri isolated from the gut of rheumatoid arthritis patients.</title>
        <authorList>
            <person name="Nii T."/>
            <person name="Maeda Y."/>
            <person name="Motooka D."/>
            <person name="Naito M."/>
            <person name="Matsumoto Y."/>
            <person name="Ogawa T."/>
            <person name="Oguro-Igashira E."/>
            <person name="Kishikawa T."/>
            <person name="Yamashita M."/>
            <person name="Koizumi S."/>
            <person name="Kurakawa T."/>
            <person name="Okumura R."/>
            <person name="Kayama H."/>
            <person name="Murakami M."/>
            <person name="Sakaguchi T."/>
            <person name="Das B."/>
            <person name="Nakamura S."/>
            <person name="Okada Y."/>
            <person name="Kumanogoh A."/>
            <person name="Takeda K."/>
        </authorList>
    </citation>
    <scope>NUCLEOTIDE SEQUENCE</scope>
    <source>
        <strain evidence="3">F3-75</strain>
    </source>
</reference>
<evidence type="ECO:0000313" key="3">
    <source>
        <dbReference type="EMBL" id="MCW4127995.1"/>
    </source>
</evidence>
<evidence type="ECO:0000313" key="4">
    <source>
        <dbReference type="Proteomes" id="UP001209344"/>
    </source>
</evidence>
<dbReference type="GO" id="GO:0008107">
    <property type="term" value="F:galactoside 2-alpha-L-fucosyltransferase activity"/>
    <property type="evidence" value="ECO:0007669"/>
    <property type="project" value="InterPro"/>
</dbReference>
<dbReference type="InterPro" id="IPR002516">
    <property type="entry name" value="Glyco_trans_11"/>
</dbReference>
<proteinExistence type="predicted"/>
<sequence>MKIVNITGGLGNQMFQYAFALALKHKHPKEEVYIDIQHYNTIFFKKYKGINLHNGYEIDKVFPKANLPVAGFRELVKVSYWIPNYVLSRLGRKYLPIRKTEYIPPYSMNYTYDKYAIEREDDCYYEGYWQSVRNFLEIKEQLQDIFGHPEPNTYNKDLMMKIQEVESVGIHVRRGDYLNEPEFRGICGIEYYKKAIQDVISDGKHHSFFIFSNDMEWCRENLAPLLQNYDLFYVTGNTGKSSCWDMFLMTYCKDLIIANSSFSWWGAFLNKYVNRVYAPYPWLNRDCELDVYDESWIKVNLKSATYRV</sequence>
<accession>A0AAP3BBT0</accession>
<dbReference type="GO" id="GO:0016020">
    <property type="term" value="C:membrane"/>
    <property type="evidence" value="ECO:0007669"/>
    <property type="project" value="InterPro"/>
</dbReference>
<keyword evidence="2" id="KW-0808">Transferase</keyword>
<organism evidence="3 4">
    <name type="scientific">Segatella copri</name>
    <dbReference type="NCBI Taxonomy" id="165179"/>
    <lineage>
        <taxon>Bacteria</taxon>
        <taxon>Pseudomonadati</taxon>
        <taxon>Bacteroidota</taxon>
        <taxon>Bacteroidia</taxon>
        <taxon>Bacteroidales</taxon>
        <taxon>Prevotellaceae</taxon>
        <taxon>Segatella</taxon>
    </lineage>
</organism>
<dbReference type="Gene3D" id="3.40.50.11350">
    <property type="match status" value="1"/>
</dbReference>
<dbReference type="CDD" id="cd11301">
    <property type="entry name" value="Fut1_Fut2_like"/>
    <property type="match status" value="1"/>
</dbReference>
<dbReference type="Pfam" id="PF01531">
    <property type="entry name" value="Glyco_transf_11"/>
    <property type="match status" value="1"/>
</dbReference>
<name>A0AAP3BBT0_9BACT</name>
<protein>
    <submittedName>
        <fullName evidence="3">Alpha-1,2-fucosyltransferase</fullName>
    </submittedName>
</protein>
<comment type="caution">
    <text evidence="3">The sequence shown here is derived from an EMBL/GenBank/DDBJ whole genome shotgun (WGS) entry which is preliminary data.</text>
</comment>
<evidence type="ECO:0000256" key="2">
    <source>
        <dbReference type="ARBA" id="ARBA00022679"/>
    </source>
</evidence>
<dbReference type="Proteomes" id="UP001209344">
    <property type="component" value="Unassembled WGS sequence"/>
</dbReference>
<dbReference type="RefSeq" id="WP_264965875.1">
    <property type="nucleotide sequence ID" value="NZ_JAPDVK010000002.1"/>
</dbReference>
<evidence type="ECO:0000256" key="1">
    <source>
        <dbReference type="ARBA" id="ARBA00022676"/>
    </source>
</evidence>
<dbReference type="GO" id="GO:0005975">
    <property type="term" value="P:carbohydrate metabolic process"/>
    <property type="evidence" value="ECO:0007669"/>
    <property type="project" value="InterPro"/>
</dbReference>
<keyword evidence="1" id="KW-0328">Glycosyltransferase</keyword>